<feature type="binding site" evidence="5">
    <location>
        <position position="270"/>
    </location>
    <ligand>
        <name>substrate</name>
    </ligand>
</feature>
<dbReference type="GO" id="GO:0042351">
    <property type="term" value="P:'de novo' GDP-L-fucose biosynthetic process"/>
    <property type="evidence" value="ECO:0007669"/>
    <property type="project" value="UniProtKB-UniRule"/>
</dbReference>
<evidence type="ECO:0000256" key="1">
    <source>
        <dbReference type="ARBA" id="ARBA00005959"/>
    </source>
</evidence>
<feature type="site" description="Important for catalytic activity" evidence="5">
    <location>
        <position position="110"/>
    </location>
</feature>
<dbReference type="GO" id="GO:0050577">
    <property type="term" value="F:GDP-L-fucose synthase activity"/>
    <property type="evidence" value="ECO:0007669"/>
    <property type="project" value="UniProtKB-UniRule"/>
</dbReference>
<feature type="active site" description="Proton donor/acceptor" evidence="5">
    <location>
        <position position="137"/>
    </location>
</feature>
<comment type="similarity">
    <text evidence="1 5">Belongs to the NAD(P)-dependent epimerase/dehydratase family. Fucose synthase subfamily.</text>
</comment>
<dbReference type="UniPathway" id="UPA00128">
    <property type="reaction ID" value="UER00191"/>
</dbReference>
<dbReference type="PANTHER" id="PTHR43238">
    <property type="entry name" value="GDP-L-FUCOSE SYNTHASE"/>
    <property type="match status" value="1"/>
</dbReference>
<dbReference type="RefSeq" id="WP_106457176.1">
    <property type="nucleotide sequence ID" value="NZ_PXOH01000012.1"/>
</dbReference>
<gene>
    <name evidence="5" type="primary">fcl</name>
    <name evidence="7" type="ORF">C7H19_12305</name>
</gene>
<keyword evidence="4 5" id="KW-0413">Isomerase</keyword>
<dbReference type="Gene3D" id="3.90.25.10">
    <property type="entry name" value="UDP-galactose 4-epimerase, domain 1"/>
    <property type="match status" value="1"/>
</dbReference>
<dbReference type="EMBL" id="PXOH01000012">
    <property type="protein sequence ID" value="PSF36745.1"/>
    <property type="molecule type" value="Genomic_DNA"/>
</dbReference>
<comment type="catalytic activity">
    <reaction evidence="5">
        <text>GDP-beta-L-fucose + NADP(+) = GDP-4-dehydro-alpha-D-rhamnose + NADPH + H(+)</text>
        <dbReference type="Rhea" id="RHEA:18885"/>
        <dbReference type="ChEBI" id="CHEBI:15378"/>
        <dbReference type="ChEBI" id="CHEBI:57273"/>
        <dbReference type="ChEBI" id="CHEBI:57783"/>
        <dbReference type="ChEBI" id="CHEBI:57964"/>
        <dbReference type="ChEBI" id="CHEBI:58349"/>
        <dbReference type="EC" id="1.1.1.271"/>
    </reaction>
</comment>
<accession>A0A2T1LX47</accession>
<dbReference type="Pfam" id="PF01370">
    <property type="entry name" value="Epimerase"/>
    <property type="match status" value="1"/>
</dbReference>
<dbReference type="EC" id="1.1.1.271" evidence="5"/>
<evidence type="ECO:0000256" key="2">
    <source>
        <dbReference type="ARBA" id="ARBA00022857"/>
    </source>
</evidence>
<keyword evidence="8" id="KW-1185">Reference proteome</keyword>
<feature type="domain" description="NAD-dependent epimerase/dehydratase" evidence="6">
    <location>
        <begin position="7"/>
        <end position="238"/>
    </location>
</feature>
<feature type="site" description="Important for catalytic activity" evidence="5">
    <location>
        <position position="108"/>
    </location>
</feature>
<name>A0A2T1LX47_9CHRO</name>
<comment type="pathway">
    <text evidence="5">Nucleotide-sugar biosynthesis; GDP-L-fucose biosynthesis via de novo pathway; GDP-L-fucose from GDP-alpha-D-mannose: step 2/2.</text>
</comment>
<dbReference type="CDD" id="cd05239">
    <property type="entry name" value="GDP_FS_SDR_e"/>
    <property type="match status" value="1"/>
</dbReference>
<dbReference type="InterPro" id="IPR036291">
    <property type="entry name" value="NAD(P)-bd_dom_sf"/>
</dbReference>
<organism evidence="7 8">
    <name type="scientific">Aphanothece hegewaldii CCALA 016</name>
    <dbReference type="NCBI Taxonomy" id="2107694"/>
    <lineage>
        <taxon>Bacteria</taxon>
        <taxon>Bacillati</taxon>
        <taxon>Cyanobacteriota</taxon>
        <taxon>Cyanophyceae</taxon>
        <taxon>Oscillatoriophycideae</taxon>
        <taxon>Chroococcales</taxon>
        <taxon>Aphanothecaceae</taxon>
        <taxon>Aphanothece</taxon>
    </lineage>
</organism>
<feature type="binding site" evidence="5">
    <location>
        <position position="203"/>
    </location>
    <ligand>
        <name>substrate</name>
    </ligand>
</feature>
<dbReference type="SUPFAM" id="SSF51735">
    <property type="entry name" value="NAD(P)-binding Rossmann-fold domains"/>
    <property type="match status" value="1"/>
</dbReference>
<evidence type="ECO:0000256" key="3">
    <source>
        <dbReference type="ARBA" id="ARBA00023002"/>
    </source>
</evidence>
<dbReference type="InterPro" id="IPR001509">
    <property type="entry name" value="Epimerase_deHydtase"/>
</dbReference>
<evidence type="ECO:0000313" key="8">
    <source>
        <dbReference type="Proteomes" id="UP000239001"/>
    </source>
</evidence>
<dbReference type="GO" id="GO:0070401">
    <property type="term" value="F:NADP+ binding"/>
    <property type="evidence" value="ECO:0007669"/>
    <property type="project" value="UniProtKB-UniRule"/>
</dbReference>
<feature type="binding site" evidence="5">
    <location>
        <position position="210"/>
    </location>
    <ligand>
        <name>substrate</name>
    </ligand>
</feature>
<dbReference type="PANTHER" id="PTHR43238:SF1">
    <property type="entry name" value="GDP-L-FUCOSE SYNTHASE"/>
    <property type="match status" value="1"/>
</dbReference>
<feature type="binding site" evidence="5">
    <location>
        <begin position="164"/>
        <end position="167"/>
    </location>
    <ligand>
        <name>NADP(+)</name>
        <dbReference type="ChEBI" id="CHEBI:58349"/>
    </ligand>
</feature>
<reference evidence="7 8" key="1">
    <citation type="submission" date="2018-03" db="EMBL/GenBank/DDBJ databases">
        <title>The ancient ancestry and fast evolution of plastids.</title>
        <authorList>
            <person name="Moore K.R."/>
            <person name="Magnabosco C."/>
            <person name="Momper L."/>
            <person name="Gold D.A."/>
            <person name="Bosak T."/>
            <person name="Fournier G.P."/>
        </authorList>
    </citation>
    <scope>NUCLEOTIDE SEQUENCE [LARGE SCALE GENOMIC DNA]</scope>
    <source>
        <strain evidence="7 8">CCALA 016</strain>
    </source>
</reference>
<feature type="binding site" evidence="5">
    <location>
        <begin position="106"/>
        <end position="109"/>
    </location>
    <ligand>
        <name>NADP(+)</name>
        <dbReference type="ChEBI" id="CHEBI:58349"/>
    </ligand>
</feature>
<dbReference type="Proteomes" id="UP000239001">
    <property type="component" value="Unassembled WGS sequence"/>
</dbReference>
<protein>
    <recommendedName>
        <fullName evidence="5">GDP-L-fucose synthase</fullName>
        <ecNumber evidence="5">1.1.1.271</ecNumber>
    </recommendedName>
    <alternativeName>
        <fullName evidence="5">GDP-4-keto-6-deoxy-D-mannose-3,5-epimerase-4-reductase</fullName>
    </alternativeName>
</protein>
<evidence type="ECO:0000313" key="7">
    <source>
        <dbReference type="EMBL" id="PSF36745.1"/>
    </source>
</evidence>
<feature type="binding site" evidence="5">
    <location>
        <position position="141"/>
    </location>
    <ligand>
        <name>NADP(+)</name>
        <dbReference type="ChEBI" id="CHEBI:58349"/>
    </ligand>
</feature>
<proteinExistence type="inferred from homology"/>
<dbReference type="GO" id="GO:0016853">
    <property type="term" value="F:isomerase activity"/>
    <property type="evidence" value="ECO:0007669"/>
    <property type="project" value="UniProtKB-KW"/>
</dbReference>
<dbReference type="HAMAP" id="MF_00956">
    <property type="entry name" value="GDP_fucose_synth"/>
    <property type="match status" value="1"/>
</dbReference>
<reference evidence="7 8" key="2">
    <citation type="submission" date="2018-03" db="EMBL/GenBank/DDBJ databases">
        <authorList>
            <person name="Keele B.F."/>
        </authorList>
    </citation>
    <scope>NUCLEOTIDE SEQUENCE [LARGE SCALE GENOMIC DNA]</scope>
    <source>
        <strain evidence="7 8">CCALA 016</strain>
    </source>
</reference>
<comment type="caution">
    <text evidence="7">The sequence shown here is derived from an EMBL/GenBank/DDBJ whole genome shotgun (WGS) entry which is preliminary data.</text>
</comment>
<feature type="binding site" evidence="5">
    <location>
        <position position="180"/>
    </location>
    <ligand>
        <name>NADP(+)</name>
        <dbReference type="ChEBI" id="CHEBI:58349"/>
    </ligand>
</feature>
<comment type="function">
    <text evidence="5">Catalyzes the two-step NADP-dependent conversion of GDP-4-dehydro-6-deoxy-D-mannose to GDP-fucose, involving an epimerase and a reductase reaction.</text>
</comment>
<feature type="binding site" evidence="5">
    <location>
        <position position="188"/>
    </location>
    <ligand>
        <name>substrate</name>
    </ligand>
</feature>
<evidence type="ECO:0000256" key="4">
    <source>
        <dbReference type="ARBA" id="ARBA00023235"/>
    </source>
</evidence>
<keyword evidence="2 5" id="KW-0521">NADP</keyword>
<keyword evidence="5" id="KW-0511">Multifunctional enzyme</keyword>
<feature type="binding site" evidence="5">
    <location>
        <begin position="11"/>
        <end position="17"/>
    </location>
    <ligand>
        <name>NADP(+)</name>
        <dbReference type="ChEBI" id="CHEBI:58349"/>
    </ligand>
</feature>
<evidence type="ECO:0000256" key="5">
    <source>
        <dbReference type="HAMAP-Rule" id="MF_00956"/>
    </source>
</evidence>
<evidence type="ECO:0000259" key="6">
    <source>
        <dbReference type="Pfam" id="PF01370"/>
    </source>
</evidence>
<dbReference type="OrthoDB" id="9811425at2"/>
<dbReference type="InterPro" id="IPR028614">
    <property type="entry name" value="GDP_fucose/colitose_synth"/>
</dbReference>
<keyword evidence="3 5" id="KW-0560">Oxidoreductase</keyword>
<dbReference type="AlphaFoldDB" id="A0A2T1LX47"/>
<dbReference type="Gene3D" id="3.40.50.720">
    <property type="entry name" value="NAD(P)-binding Rossmann-like Domain"/>
    <property type="match status" value="1"/>
</dbReference>
<sequence>MNTNSIILITGSTGMVGSALTKILDQKSFDNLLLPSRKELDLTDQNQVNEYFDKHRPEYVLMIAAQVGGIAANKSDPVGFLSSNARIQLNLFEACHKYGTHKNLFLGSSCIYPRECPQPMKEEYLLTGLLEPTNEGYALAKIMGLKLAQYYYQQYGMLTVCPMPCNIYGTNDHFDLEKSHVLSALVRRFVDAKDECLPSVTLWGTGIAKREFIHVDDVAQAIIFLMETFDSPDLVNLGTGTDISIYDLAYLISQEVGYRGEIHWDATKPDGMLRKCLDTSRLNELGFYPKITLEEGIKKTILEYQQLKKEGKVR</sequence>